<feature type="compositionally biased region" description="Low complexity" evidence="6">
    <location>
        <begin position="473"/>
        <end position="482"/>
    </location>
</feature>
<keyword evidence="2 4" id="KW-0863">Zinc-finger</keyword>
<dbReference type="SUPFAM" id="SSF57850">
    <property type="entry name" value="RING/U-box"/>
    <property type="match status" value="1"/>
</dbReference>
<comment type="caution">
    <text evidence="9">The sequence shown here is derived from an EMBL/GenBank/DDBJ whole genome shotgun (WGS) entry which is preliminary data.</text>
</comment>
<evidence type="ECO:0000313" key="9">
    <source>
        <dbReference type="EMBL" id="KAG0491945.1"/>
    </source>
</evidence>
<evidence type="ECO:0000256" key="4">
    <source>
        <dbReference type="PROSITE-ProRule" id="PRU00502"/>
    </source>
</evidence>
<evidence type="ECO:0000256" key="6">
    <source>
        <dbReference type="SAM" id="MobiDB-lite"/>
    </source>
</evidence>
<keyword evidence="1" id="KW-0479">Metal-binding</keyword>
<dbReference type="InterPro" id="IPR011422">
    <property type="entry name" value="BRAP2/ETP1_RRM"/>
</dbReference>
<dbReference type="PROSITE" id="PS50089">
    <property type="entry name" value="ZF_RING_2"/>
    <property type="match status" value="1"/>
</dbReference>
<evidence type="ECO:0000256" key="5">
    <source>
        <dbReference type="SAM" id="Coils"/>
    </source>
</evidence>
<dbReference type="PANTHER" id="PTHR24007">
    <property type="entry name" value="BRCA1-ASSOCIATED PROTEIN"/>
    <property type="match status" value="1"/>
</dbReference>
<dbReference type="CDD" id="cd16457">
    <property type="entry name" value="RING-H2_BRAP2"/>
    <property type="match status" value="1"/>
</dbReference>
<dbReference type="InterPro" id="IPR001841">
    <property type="entry name" value="Znf_RING"/>
</dbReference>
<keyword evidence="3" id="KW-0862">Zinc</keyword>
<dbReference type="InterPro" id="IPR047243">
    <property type="entry name" value="RING-H2_BRAP2"/>
</dbReference>
<dbReference type="Proteomes" id="UP000636800">
    <property type="component" value="Chromosome 2"/>
</dbReference>
<dbReference type="FunFam" id="3.30.40.10:FF:000555">
    <property type="entry name" value="Zinc finger (Ubiquitin-hydrolase) domain-containing protein"/>
    <property type="match status" value="1"/>
</dbReference>
<dbReference type="Gene3D" id="3.30.40.10">
    <property type="entry name" value="Zinc/RING finger domain, C3HC4 (zinc finger)"/>
    <property type="match status" value="2"/>
</dbReference>
<dbReference type="Pfam" id="PF13639">
    <property type="entry name" value="zf-RING_2"/>
    <property type="match status" value="1"/>
</dbReference>
<sequence length="495" mass="55790">MFASCTSVTPSSEEDGIFPTSSTYQGDLSAFPGTGRTQAVPFSSGNPRIEEIRGIMHLFPEDASSFYNPPVDRKSLVVVLAVPNHMTYADFCRFCGSFVQHMVEMRIVRSDGMDDQYSVIIRFNDQNSTDGFFTHFNGKRFSSLEVDTCRVLYALDAQYTRSIEHGQSSLVTSVEQPNCPVCLERLDQDDGAILTTICNHSFHCSCISKWTDSSCPVCRYCQQQPEKSTCSICGTSENLWICVICGFVGCGRYKEGHAIRHWKETNHCYSLELETQRVWDYVGDNYVHRLIQSKTDGELVELNFNCVHADKNCGTCECTGDSGISEALFNSKVEAILDEYNDLLTSQLENQRKYYEAMLQDAKEEDEKEISEAIEKAVRLRLQKLHAKLNKSIEGKRFLEDINENLLKNQEIWISKIRQIEEREQAAIVLRDKKIQILEEQLRDLIVHIEAQNAAADLPPAVSSDINCATALPGPSSSSPSGNTAKSVNRNRRRS</sequence>
<dbReference type="GO" id="GO:0007265">
    <property type="term" value="P:Ras protein signal transduction"/>
    <property type="evidence" value="ECO:0007669"/>
    <property type="project" value="TreeGrafter"/>
</dbReference>
<dbReference type="SMART" id="SM00184">
    <property type="entry name" value="RING"/>
    <property type="match status" value="1"/>
</dbReference>
<evidence type="ECO:0008006" key="11">
    <source>
        <dbReference type="Google" id="ProtNLM"/>
    </source>
</evidence>
<evidence type="ECO:0000256" key="3">
    <source>
        <dbReference type="ARBA" id="ARBA00022833"/>
    </source>
</evidence>
<feature type="region of interest" description="Disordered" evidence="6">
    <location>
        <begin position="471"/>
        <end position="495"/>
    </location>
</feature>
<dbReference type="Pfam" id="PF07576">
    <property type="entry name" value="BRAP2"/>
    <property type="match status" value="1"/>
</dbReference>
<dbReference type="Pfam" id="PF02148">
    <property type="entry name" value="zf-UBP"/>
    <property type="match status" value="1"/>
</dbReference>
<proteinExistence type="predicted"/>
<dbReference type="PANTHER" id="PTHR24007:SF7">
    <property type="entry name" value="BRCA1-ASSOCIATED PROTEIN"/>
    <property type="match status" value="1"/>
</dbReference>
<evidence type="ECO:0000259" key="7">
    <source>
        <dbReference type="PROSITE" id="PS50089"/>
    </source>
</evidence>
<protein>
    <recommendedName>
        <fullName evidence="11">BRCA1-associated protein</fullName>
    </recommendedName>
</protein>
<feature type="coiled-coil region" evidence="5">
    <location>
        <begin position="345"/>
        <end position="383"/>
    </location>
</feature>
<dbReference type="CDD" id="cd12437">
    <property type="entry name" value="RRM_BRAP2_like"/>
    <property type="match status" value="1"/>
</dbReference>
<organism evidence="9 10">
    <name type="scientific">Vanilla planifolia</name>
    <name type="common">Vanilla</name>
    <dbReference type="NCBI Taxonomy" id="51239"/>
    <lineage>
        <taxon>Eukaryota</taxon>
        <taxon>Viridiplantae</taxon>
        <taxon>Streptophyta</taxon>
        <taxon>Embryophyta</taxon>
        <taxon>Tracheophyta</taxon>
        <taxon>Spermatophyta</taxon>
        <taxon>Magnoliopsida</taxon>
        <taxon>Liliopsida</taxon>
        <taxon>Asparagales</taxon>
        <taxon>Orchidaceae</taxon>
        <taxon>Vanilloideae</taxon>
        <taxon>Vanilleae</taxon>
        <taxon>Vanilla</taxon>
    </lineage>
</organism>
<dbReference type="InterPro" id="IPR001607">
    <property type="entry name" value="Znf_UBP"/>
</dbReference>
<evidence type="ECO:0000259" key="8">
    <source>
        <dbReference type="PROSITE" id="PS50271"/>
    </source>
</evidence>
<dbReference type="GO" id="GO:0008270">
    <property type="term" value="F:zinc ion binding"/>
    <property type="evidence" value="ECO:0007669"/>
    <property type="project" value="UniProtKB-KW"/>
</dbReference>
<keyword evidence="5" id="KW-0175">Coiled coil</keyword>
<dbReference type="GO" id="GO:0005737">
    <property type="term" value="C:cytoplasm"/>
    <property type="evidence" value="ECO:0007669"/>
    <property type="project" value="TreeGrafter"/>
</dbReference>
<feature type="domain" description="RING-type" evidence="7">
    <location>
        <begin position="179"/>
        <end position="219"/>
    </location>
</feature>
<dbReference type="InterPro" id="IPR013083">
    <property type="entry name" value="Znf_RING/FYVE/PHD"/>
</dbReference>
<dbReference type="PROSITE" id="PS50271">
    <property type="entry name" value="ZF_UBP"/>
    <property type="match status" value="1"/>
</dbReference>
<gene>
    <name evidence="9" type="ORF">HPP92_005343</name>
</gene>
<accession>A0A835RGM3</accession>
<reference evidence="9 10" key="1">
    <citation type="journal article" date="2020" name="Nat. Food">
        <title>A phased Vanilla planifolia genome enables genetic improvement of flavour and production.</title>
        <authorList>
            <person name="Hasing T."/>
            <person name="Tang H."/>
            <person name="Brym M."/>
            <person name="Khazi F."/>
            <person name="Huang T."/>
            <person name="Chambers A.H."/>
        </authorList>
    </citation>
    <scope>NUCLEOTIDE SEQUENCE [LARGE SCALE GENOMIC DNA]</scope>
    <source>
        <tissue evidence="9">Leaf</tissue>
    </source>
</reference>
<evidence type="ECO:0000313" key="10">
    <source>
        <dbReference type="Proteomes" id="UP000636800"/>
    </source>
</evidence>
<dbReference type="AlphaFoldDB" id="A0A835RGM3"/>
<keyword evidence="10" id="KW-1185">Reference proteome</keyword>
<dbReference type="OrthoDB" id="10261637at2759"/>
<dbReference type="EMBL" id="JADCNL010000002">
    <property type="protein sequence ID" value="KAG0491945.1"/>
    <property type="molecule type" value="Genomic_DNA"/>
</dbReference>
<dbReference type="GO" id="GO:0061630">
    <property type="term" value="F:ubiquitin protein ligase activity"/>
    <property type="evidence" value="ECO:0007669"/>
    <property type="project" value="TreeGrafter"/>
</dbReference>
<name>A0A835RGM3_VANPL</name>
<feature type="domain" description="UBP-type" evidence="8">
    <location>
        <begin position="213"/>
        <end position="306"/>
    </location>
</feature>
<evidence type="ECO:0000256" key="1">
    <source>
        <dbReference type="ARBA" id="ARBA00022723"/>
    </source>
</evidence>
<dbReference type="SMART" id="SM00290">
    <property type="entry name" value="ZnF_UBP"/>
    <property type="match status" value="1"/>
</dbReference>
<evidence type="ECO:0000256" key="2">
    <source>
        <dbReference type="ARBA" id="ARBA00022771"/>
    </source>
</evidence>
<dbReference type="GO" id="GO:0016567">
    <property type="term" value="P:protein ubiquitination"/>
    <property type="evidence" value="ECO:0007669"/>
    <property type="project" value="TreeGrafter"/>
</dbReference>